<feature type="repeat" description="WD" evidence="3">
    <location>
        <begin position="1020"/>
        <end position="1061"/>
    </location>
</feature>
<evidence type="ECO:0000256" key="2">
    <source>
        <dbReference type="ARBA" id="ARBA00022737"/>
    </source>
</evidence>
<dbReference type="AlphaFoldDB" id="A0A5B9QSX0"/>
<protein>
    <submittedName>
        <fullName evidence="6">Serine/threonine-protein kinase PknB</fullName>
        <ecNumber evidence="6">2.7.11.1</ecNumber>
    </submittedName>
</protein>
<dbReference type="InterPro" id="IPR019775">
    <property type="entry name" value="WD40_repeat_CS"/>
</dbReference>
<dbReference type="Proteomes" id="UP000325286">
    <property type="component" value="Chromosome"/>
</dbReference>
<dbReference type="PANTHER" id="PTHR22847:SF637">
    <property type="entry name" value="WD REPEAT DOMAIN 5B"/>
    <property type="match status" value="1"/>
</dbReference>
<dbReference type="InterPro" id="IPR000719">
    <property type="entry name" value="Prot_kinase_dom"/>
</dbReference>
<dbReference type="PROSITE" id="PS00678">
    <property type="entry name" value="WD_REPEATS_1"/>
    <property type="match status" value="4"/>
</dbReference>
<dbReference type="Gene3D" id="3.30.200.20">
    <property type="entry name" value="Phosphorylase Kinase, domain 1"/>
    <property type="match status" value="1"/>
</dbReference>
<dbReference type="InterPro" id="IPR015943">
    <property type="entry name" value="WD40/YVTN_repeat-like_dom_sf"/>
</dbReference>
<dbReference type="CDD" id="cd00200">
    <property type="entry name" value="WD40"/>
    <property type="match status" value="1"/>
</dbReference>
<keyword evidence="2" id="KW-0677">Repeat</keyword>
<dbReference type="RefSeq" id="WP_084426268.1">
    <property type="nucleotide sequence ID" value="NZ_CP042914.1"/>
</dbReference>
<keyword evidence="1 3" id="KW-0853">WD repeat</keyword>
<keyword evidence="4" id="KW-0812">Transmembrane</keyword>
<dbReference type="PROSITE" id="PS50011">
    <property type="entry name" value="PROTEIN_KINASE_DOM"/>
    <property type="match status" value="1"/>
</dbReference>
<gene>
    <name evidence="6" type="primary">pknB_16</name>
    <name evidence="6" type="ORF">UC8_28480</name>
</gene>
<proteinExistence type="predicted"/>
<dbReference type="InterPro" id="IPR008271">
    <property type="entry name" value="Ser/Thr_kinase_AS"/>
</dbReference>
<feature type="repeat" description="WD" evidence="3">
    <location>
        <begin position="911"/>
        <end position="937"/>
    </location>
</feature>
<dbReference type="GO" id="GO:0004674">
    <property type="term" value="F:protein serine/threonine kinase activity"/>
    <property type="evidence" value="ECO:0007669"/>
    <property type="project" value="UniProtKB-EC"/>
</dbReference>
<feature type="repeat" description="WD" evidence="3">
    <location>
        <begin position="459"/>
        <end position="491"/>
    </location>
</feature>
<feature type="repeat" description="WD" evidence="3">
    <location>
        <begin position="937"/>
        <end position="978"/>
    </location>
</feature>
<dbReference type="OrthoDB" id="500858at2"/>
<keyword evidence="7" id="KW-1185">Reference proteome</keyword>
<evidence type="ECO:0000313" key="7">
    <source>
        <dbReference type="Proteomes" id="UP000325286"/>
    </source>
</evidence>
<dbReference type="InterPro" id="IPR011047">
    <property type="entry name" value="Quinoprotein_ADH-like_sf"/>
</dbReference>
<accession>A0A5B9QSX0</accession>
<dbReference type="PROSITE" id="PS00108">
    <property type="entry name" value="PROTEIN_KINASE_ST"/>
    <property type="match status" value="1"/>
</dbReference>
<dbReference type="Pfam" id="PF00400">
    <property type="entry name" value="WD40"/>
    <property type="match status" value="6"/>
</dbReference>
<dbReference type="EMBL" id="CP042914">
    <property type="protein sequence ID" value="QEG40830.1"/>
    <property type="molecule type" value="Genomic_DNA"/>
</dbReference>
<keyword evidence="6" id="KW-0808">Transferase</keyword>
<feature type="repeat" description="WD" evidence="3">
    <location>
        <begin position="979"/>
        <end position="1020"/>
    </location>
</feature>
<evidence type="ECO:0000256" key="3">
    <source>
        <dbReference type="PROSITE-ProRule" id="PRU00221"/>
    </source>
</evidence>
<dbReference type="InterPro" id="IPR020472">
    <property type="entry name" value="WD40_PAC1"/>
</dbReference>
<dbReference type="SUPFAM" id="SSF56112">
    <property type="entry name" value="Protein kinase-like (PK-like)"/>
    <property type="match status" value="1"/>
</dbReference>
<dbReference type="SMART" id="SM00220">
    <property type="entry name" value="S_TKc"/>
    <property type="match status" value="1"/>
</dbReference>
<dbReference type="PROSITE" id="PS50294">
    <property type="entry name" value="WD_REPEATS_REGION"/>
    <property type="match status" value="5"/>
</dbReference>
<name>A0A5B9QSX0_9BACT</name>
<dbReference type="InterPro" id="IPR001680">
    <property type="entry name" value="WD40_rpt"/>
</dbReference>
<dbReference type="InterPro" id="IPR011659">
    <property type="entry name" value="WD40"/>
</dbReference>
<feature type="domain" description="Protein kinase" evidence="5">
    <location>
        <begin position="64"/>
        <end position="338"/>
    </location>
</feature>
<dbReference type="Gene3D" id="2.130.10.10">
    <property type="entry name" value="YVTN repeat-like/Quinoprotein amine dehydrogenase"/>
    <property type="match status" value="4"/>
</dbReference>
<evidence type="ECO:0000259" key="5">
    <source>
        <dbReference type="PROSITE" id="PS50011"/>
    </source>
</evidence>
<sequence length="1216" mass="132927">MTRDAVNRCVGCGQEILSTVAGDQCALCLLKLVADAKSSTSSILSGHDGLEFLKQGVLPRFDDYELIEEIARGGMGVVYLAKQLSLRRPVAIKMILAGQLATEESIQRFRNEAEAAAKLDHPGIVPIYEVGEFQGQHFFSMKLIDGASLSERLSEFALTATMSESEVRRRQRVIASLIEKIARTLAFAHERGVLHRDVKPGNILVDGDGAPHLTDFGLAKLTGHQASGLTLSSAVLGSPSYMAPEQAVGNPEQVTTSADVYGVGAVLYELLTGQPPFVGRTALETMQQVAERSPVRPSQFGRNVHPDLETITLKCLEKQPERRYAGAAAVAEELARFLRGEPIRARPIGLREYAWRWMQRNPVVSVMTASLLLAICIGSVAALWQWRRAETANVDLAVSVEHLKWREIDATLEAGESSRALAKVASLIRDDETDWKAAMFGMSIMAQHRFPLPVSAPILHPHGAELCVARLSPDGRRIVTASYDATARLWDPLTSKQVLPALQHDGVVNWAEFSPDGQTLVTCSNDQTVRFWDVETGKPVGEPIVHGERVVRVHFNNDGRYLLTRTNRFVSVFNVNADDHRRLIGPVEHKGRVVAAKFLPDGETLFTAQRAGKDSLVQAWDVASSTQRIRLATSPLVAADIAADLRTVATVTAGRFGGAIWNGGNGELVHEITTSNGEMTDVLLSPDGNSVAFVGRNHWARIWNTATGLPVTPELSHYYLLKGVAFSDSGDRILTWADDSVAQLWDAASGAKLCEPMRHTHRVKHAEFGKLSEDDVILTMLSHTKTRPGTSGTGAAMLWRIQDTVKPESRTVGVEPRTYDAGTLSRDGTRIVIGKTTQEVWVMDTASGQPVCGPLKVNGGPWGLLFSPDSERLITTTSRGQVGVWDVPSGKLVATPVQVDTMIQPAEITTDGRYFATGSTDGFVRLWDAATGRVVHAMQHGCEINSLDFSFDGTRLASAGEDRITRVWDTQTGTCDLELKGHGNEVMVVSFAPDGRRVVTASQDFTARIWDATSGHEIARLPHQGEVIDAIFSPDGRYIATASRDRTAVIWDAETGRPHSNSLMHKQAVRNVRFSPDSQRLVTLDFRGLRLWDVATGHPLTVHLPQIVQGGAGFQSNTGRAGFTPDGNAVFLAGDSPESLLWHVPVPPPHIPAWFPDFLEAVAGQRFEPGTDVTATVPPTRFLIIRNRLSASSELDYYTTWAQEWLRNVPDEEFGQ</sequence>
<dbReference type="PRINTS" id="PR00320">
    <property type="entry name" value="GPROTEINBRPT"/>
</dbReference>
<dbReference type="Pfam" id="PF07676">
    <property type="entry name" value="PD40"/>
    <property type="match status" value="1"/>
</dbReference>
<keyword evidence="4" id="KW-0472">Membrane</keyword>
<dbReference type="PANTHER" id="PTHR22847">
    <property type="entry name" value="WD40 REPEAT PROTEIN"/>
    <property type="match status" value="1"/>
</dbReference>
<dbReference type="KEGG" id="rul:UC8_28480"/>
<dbReference type="EC" id="2.7.11.1" evidence="6"/>
<feature type="repeat" description="WD" evidence="3">
    <location>
        <begin position="714"/>
        <end position="755"/>
    </location>
</feature>
<dbReference type="PROSITE" id="PS50082">
    <property type="entry name" value="WD_REPEATS_2"/>
    <property type="match status" value="8"/>
</dbReference>
<evidence type="ECO:0000313" key="6">
    <source>
        <dbReference type="EMBL" id="QEG40830.1"/>
    </source>
</evidence>
<dbReference type="InterPro" id="IPR011009">
    <property type="entry name" value="Kinase-like_dom_sf"/>
</dbReference>
<dbReference type="SUPFAM" id="SSF50998">
    <property type="entry name" value="Quinoprotein alcohol dehydrogenase-like"/>
    <property type="match status" value="2"/>
</dbReference>
<keyword evidence="4" id="KW-1133">Transmembrane helix</keyword>
<dbReference type="GO" id="GO:0005524">
    <property type="term" value="F:ATP binding"/>
    <property type="evidence" value="ECO:0007669"/>
    <property type="project" value="InterPro"/>
</dbReference>
<feature type="repeat" description="WD" evidence="3">
    <location>
        <begin position="501"/>
        <end position="542"/>
    </location>
</feature>
<dbReference type="Pfam" id="PF00069">
    <property type="entry name" value="Pkinase"/>
    <property type="match status" value="1"/>
</dbReference>
<dbReference type="CDD" id="cd14014">
    <property type="entry name" value="STKc_PknB_like"/>
    <property type="match status" value="1"/>
</dbReference>
<feature type="transmembrane region" description="Helical" evidence="4">
    <location>
        <begin position="363"/>
        <end position="386"/>
    </location>
</feature>
<dbReference type="Gene3D" id="1.10.510.10">
    <property type="entry name" value="Transferase(Phosphotransferase) domain 1"/>
    <property type="match status" value="1"/>
</dbReference>
<reference evidence="6 7" key="1">
    <citation type="submission" date="2019-08" db="EMBL/GenBank/DDBJ databases">
        <title>Deep-cultivation of Planctomycetes and their phenomic and genomic characterization uncovers novel biology.</title>
        <authorList>
            <person name="Wiegand S."/>
            <person name="Jogler M."/>
            <person name="Boedeker C."/>
            <person name="Pinto D."/>
            <person name="Vollmers J."/>
            <person name="Rivas-Marin E."/>
            <person name="Kohn T."/>
            <person name="Peeters S.H."/>
            <person name="Heuer A."/>
            <person name="Rast P."/>
            <person name="Oberbeckmann S."/>
            <person name="Bunk B."/>
            <person name="Jeske O."/>
            <person name="Meyerdierks A."/>
            <person name="Storesund J.E."/>
            <person name="Kallscheuer N."/>
            <person name="Luecker S."/>
            <person name="Lage O.M."/>
            <person name="Pohl T."/>
            <person name="Merkel B.J."/>
            <person name="Hornburger P."/>
            <person name="Mueller R.-W."/>
            <person name="Bruemmer F."/>
            <person name="Labrenz M."/>
            <person name="Spormann A.M."/>
            <person name="Op den Camp H."/>
            <person name="Overmann J."/>
            <person name="Amann R."/>
            <person name="Jetten M.S.M."/>
            <person name="Mascher T."/>
            <person name="Medema M.H."/>
            <person name="Devos D.P."/>
            <person name="Kaster A.-K."/>
            <person name="Ovreas L."/>
            <person name="Rohde M."/>
            <person name="Galperin M.Y."/>
            <person name="Jogler C."/>
        </authorList>
    </citation>
    <scope>NUCLEOTIDE SEQUENCE [LARGE SCALE GENOMIC DNA]</scope>
    <source>
        <strain evidence="6 7">UC8</strain>
    </source>
</reference>
<evidence type="ECO:0000256" key="4">
    <source>
        <dbReference type="SAM" id="Phobius"/>
    </source>
</evidence>
<feature type="repeat" description="WD" evidence="3">
    <location>
        <begin position="864"/>
        <end position="895"/>
    </location>
</feature>
<dbReference type="SMART" id="SM00320">
    <property type="entry name" value="WD40"/>
    <property type="match status" value="12"/>
</dbReference>
<organism evidence="6 7">
    <name type="scientific">Roseimaritima ulvae</name>
    <dbReference type="NCBI Taxonomy" id="980254"/>
    <lineage>
        <taxon>Bacteria</taxon>
        <taxon>Pseudomonadati</taxon>
        <taxon>Planctomycetota</taxon>
        <taxon>Planctomycetia</taxon>
        <taxon>Pirellulales</taxon>
        <taxon>Pirellulaceae</taxon>
        <taxon>Roseimaritima</taxon>
    </lineage>
</organism>
<evidence type="ECO:0000256" key="1">
    <source>
        <dbReference type="ARBA" id="ARBA00022574"/>
    </source>
</evidence>
<keyword evidence="6" id="KW-0418">Kinase</keyword>